<keyword evidence="2" id="KW-0547">Nucleotide-binding</keyword>
<keyword evidence="4" id="KW-0067">ATP-binding</keyword>
<evidence type="ECO:0000313" key="7">
    <source>
        <dbReference type="EMBL" id="MCI5756076.1"/>
    </source>
</evidence>
<keyword evidence="3" id="KW-0808">Transferase</keyword>
<dbReference type="InterPro" id="IPR036554">
    <property type="entry name" value="GHMP_kinase_C_sf"/>
</dbReference>
<name>A0AAE3K076_9BACT</name>
<dbReference type="Proteomes" id="UP001139365">
    <property type="component" value="Unassembled WGS sequence"/>
</dbReference>
<dbReference type="SUPFAM" id="SSF55060">
    <property type="entry name" value="GHMP Kinase, C-terminal domain"/>
    <property type="match status" value="1"/>
</dbReference>
<sequence>MQTKELIALIENGGLDSRFAALYGESAVAAQRERYTDAVREFSSLFGADREVRLFSVPGRSEISGNHTDHNRGCVIAAAVDLDIIAVASANGDGRVTVKSKGFPADTVDCHPGEPDEKLFYTSGSLLSGVCAGFEKRGYRVGGYDAYTTSNVLKGSGISSSAAFEVMIGTVMNHLYNDAVITAPVIAEIAQYAENVYFGKPSGLMDQTACAVGGFSFIDFADPKAAKIEKLGFDLSRAGYSLCITNTGGNHADLNDDYASVPAEMKAVAEEFGRGVLRGLTVKELLARAGELREKVGDRAILRAFHFIRENERVMGQAEALKRGDIGSFLRGVRASGESSFMYLQNVYTTKNVREQGLSLALAVTDYALSGTERTSAWRVHGGGFAGTVQAFVPDENVDGYKSGMEAVFGAGSCAVLKVRPEGCTAVL</sequence>
<evidence type="ECO:0000259" key="5">
    <source>
        <dbReference type="Pfam" id="PF00288"/>
    </source>
</evidence>
<accession>A0AAE3K076</accession>
<dbReference type="Gene3D" id="3.30.70.890">
    <property type="entry name" value="GHMP kinase, C-terminal domain"/>
    <property type="match status" value="1"/>
</dbReference>
<evidence type="ECO:0000256" key="4">
    <source>
        <dbReference type="ARBA" id="ARBA00022840"/>
    </source>
</evidence>
<dbReference type="PRINTS" id="PR00959">
    <property type="entry name" value="MEVGALKINASE"/>
</dbReference>
<evidence type="ECO:0000256" key="1">
    <source>
        <dbReference type="ARBA" id="ARBA00006566"/>
    </source>
</evidence>
<dbReference type="Gene3D" id="3.30.230.10">
    <property type="match status" value="1"/>
</dbReference>
<dbReference type="InterPro" id="IPR020568">
    <property type="entry name" value="Ribosomal_Su5_D2-typ_SF"/>
</dbReference>
<comment type="similarity">
    <text evidence="1">Belongs to the GHMP kinase family. GalK subfamily.</text>
</comment>
<feature type="domain" description="GHMP kinase N-terminal" evidence="5">
    <location>
        <begin position="134"/>
        <end position="214"/>
    </location>
</feature>
<dbReference type="InterPro" id="IPR006206">
    <property type="entry name" value="Mevalonate/galactokinase"/>
</dbReference>
<dbReference type="EMBL" id="JALEMU010000119">
    <property type="protein sequence ID" value="MCI5756076.1"/>
    <property type="molecule type" value="Genomic_DNA"/>
</dbReference>
<dbReference type="InterPro" id="IPR000705">
    <property type="entry name" value="Galactokinase"/>
</dbReference>
<dbReference type="AlphaFoldDB" id="A0AAE3K076"/>
<protein>
    <submittedName>
        <fullName evidence="7">Galactokinase</fullName>
    </submittedName>
</protein>
<dbReference type="InterPro" id="IPR019539">
    <property type="entry name" value="GalKase_N"/>
</dbReference>
<dbReference type="PANTHER" id="PTHR10457">
    <property type="entry name" value="MEVALONATE KINASE/GALACTOKINASE"/>
    <property type="match status" value="1"/>
</dbReference>
<dbReference type="InterPro" id="IPR014721">
    <property type="entry name" value="Ribsml_uS5_D2-typ_fold_subgr"/>
</dbReference>
<dbReference type="Pfam" id="PF10509">
    <property type="entry name" value="GalKase_gal_bdg"/>
    <property type="match status" value="1"/>
</dbReference>
<comment type="caution">
    <text evidence="7">The sequence shown here is derived from an EMBL/GenBank/DDBJ whole genome shotgun (WGS) entry which is preliminary data.</text>
</comment>
<dbReference type="InterPro" id="IPR006204">
    <property type="entry name" value="GHMP_kinase_N_dom"/>
</dbReference>
<evidence type="ECO:0000313" key="8">
    <source>
        <dbReference type="Proteomes" id="UP001139365"/>
    </source>
</evidence>
<dbReference type="GO" id="GO:0006012">
    <property type="term" value="P:galactose metabolic process"/>
    <property type="evidence" value="ECO:0007669"/>
    <property type="project" value="InterPro"/>
</dbReference>
<evidence type="ECO:0000256" key="3">
    <source>
        <dbReference type="ARBA" id="ARBA00022777"/>
    </source>
</evidence>
<organism evidence="7 8">
    <name type="scientific">Candidatus Colimorpha enterica</name>
    <dbReference type="NCBI Taxonomy" id="3083063"/>
    <lineage>
        <taxon>Bacteria</taxon>
        <taxon>Pseudomonadati</taxon>
        <taxon>Bacteroidota</taxon>
        <taxon>Bacteroidia</taxon>
        <taxon>Bacteroidales</taxon>
        <taxon>Candidatus Colimorpha</taxon>
    </lineage>
</organism>
<feature type="domain" description="Galactokinase N-terminal" evidence="6">
    <location>
        <begin position="41"/>
        <end position="89"/>
    </location>
</feature>
<dbReference type="GO" id="GO:0004335">
    <property type="term" value="F:galactokinase activity"/>
    <property type="evidence" value="ECO:0007669"/>
    <property type="project" value="InterPro"/>
</dbReference>
<dbReference type="GO" id="GO:0005829">
    <property type="term" value="C:cytosol"/>
    <property type="evidence" value="ECO:0007669"/>
    <property type="project" value="TreeGrafter"/>
</dbReference>
<dbReference type="PIRSF" id="PIRSF000530">
    <property type="entry name" value="Galactokinase"/>
    <property type="match status" value="1"/>
</dbReference>
<evidence type="ECO:0000259" key="6">
    <source>
        <dbReference type="Pfam" id="PF10509"/>
    </source>
</evidence>
<evidence type="ECO:0000256" key="2">
    <source>
        <dbReference type="ARBA" id="ARBA00022741"/>
    </source>
</evidence>
<dbReference type="PANTHER" id="PTHR10457:SF7">
    <property type="entry name" value="GALACTOKINASE-RELATED"/>
    <property type="match status" value="1"/>
</dbReference>
<dbReference type="PRINTS" id="PR00473">
    <property type="entry name" value="GALCTOKINASE"/>
</dbReference>
<keyword evidence="3" id="KW-0418">Kinase</keyword>
<dbReference type="GO" id="GO:0005524">
    <property type="term" value="F:ATP binding"/>
    <property type="evidence" value="ECO:0007669"/>
    <property type="project" value="UniProtKB-KW"/>
</dbReference>
<proteinExistence type="inferred from homology"/>
<dbReference type="SUPFAM" id="SSF54211">
    <property type="entry name" value="Ribosomal protein S5 domain 2-like"/>
    <property type="match status" value="1"/>
</dbReference>
<dbReference type="Pfam" id="PF00288">
    <property type="entry name" value="GHMP_kinases_N"/>
    <property type="match status" value="1"/>
</dbReference>
<reference evidence="7 8" key="1">
    <citation type="submission" date="2022-03" db="EMBL/GenBank/DDBJ databases">
        <title>Metagenome-assembled genomes from swine fecal metagenomes.</title>
        <authorList>
            <person name="Holman D.B."/>
            <person name="Kommadath A."/>
        </authorList>
    </citation>
    <scope>NUCLEOTIDE SEQUENCE [LARGE SCALE GENOMIC DNA]</scope>
    <source>
        <strain evidence="7">SUG147</strain>
    </source>
</reference>
<gene>
    <name evidence="7" type="ORF">MR241_07260</name>
</gene>